<dbReference type="EMBL" id="CADEHS020000012">
    <property type="protein sequence ID" value="CAG9947482.1"/>
    <property type="molecule type" value="Genomic_DNA"/>
</dbReference>
<name>A0ACA9U4D8_BIOOC</name>
<organism evidence="1 2">
    <name type="scientific">Clonostachys rosea f. rosea IK726</name>
    <dbReference type="NCBI Taxonomy" id="1349383"/>
    <lineage>
        <taxon>Eukaryota</taxon>
        <taxon>Fungi</taxon>
        <taxon>Dikarya</taxon>
        <taxon>Ascomycota</taxon>
        <taxon>Pezizomycotina</taxon>
        <taxon>Sordariomycetes</taxon>
        <taxon>Hypocreomycetidae</taxon>
        <taxon>Hypocreales</taxon>
        <taxon>Bionectriaceae</taxon>
        <taxon>Clonostachys</taxon>
    </lineage>
</organism>
<accession>A0ACA9U4D8</accession>
<sequence>MTSTACECAQRCLHSGAACVLAWHCKEHQYFAEISSAEVKKFPTYLSVSKQGAMRFLPAIECCGVGETLLQLFKLDLMSHEPWTSNREDAAVAATLNARWRSRFSTTDDVMPVAIYLRGLFEHTIKMLEDWIRGRNAAEVSVVVVLASPACWNTETNAHFPKSRPIVWYRQPANYWRPNS</sequence>
<protein>
    <submittedName>
        <fullName evidence="1">Uncharacterized protein</fullName>
    </submittedName>
</protein>
<keyword evidence="2" id="KW-1185">Reference proteome</keyword>
<proteinExistence type="predicted"/>
<evidence type="ECO:0000313" key="1">
    <source>
        <dbReference type="EMBL" id="CAG9947482.1"/>
    </source>
</evidence>
<comment type="caution">
    <text evidence="1">The sequence shown here is derived from an EMBL/GenBank/DDBJ whole genome shotgun (WGS) entry which is preliminary data.</text>
</comment>
<gene>
    <name evidence="1" type="ORF">CRV2_00012654</name>
</gene>
<dbReference type="Proteomes" id="UP000836387">
    <property type="component" value="Unassembled WGS sequence"/>
</dbReference>
<evidence type="ECO:0000313" key="2">
    <source>
        <dbReference type="Proteomes" id="UP000836387"/>
    </source>
</evidence>
<reference evidence="1" key="1">
    <citation type="submission" date="2020-04" db="EMBL/GenBank/DDBJ databases">
        <authorList>
            <person name="Broberg M."/>
        </authorList>
    </citation>
    <scope>NUCLEOTIDE SEQUENCE</scope>
</reference>
<reference evidence="1" key="2">
    <citation type="submission" date="2021-10" db="EMBL/GenBank/DDBJ databases">
        <authorList>
            <person name="Piombo E."/>
        </authorList>
    </citation>
    <scope>NUCLEOTIDE SEQUENCE</scope>
</reference>